<keyword evidence="4" id="KW-1185">Reference proteome</keyword>
<protein>
    <recommendedName>
        <fullName evidence="5">Polyketide cyclase/dehydrase</fullName>
    </recommendedName>
</protein>
<proteinExistence type="predicted"/>
<comment type="caution">
    <text evidence="1">The sequence shown here is derived from an EMBL/GenBank/DDBJ whole genome shotgun (WGS) entry which is preliminary data.</text>
</comment>
<dbReference type="eggNOG" id="ENOG5032RZW">
    <property type="taxonomic scope" value="Bacteria"/>
</dbReference>
<dbReference type="AlphaFoldDB" id="R2PAI5"/>
<evidence type="ECO:0000313" key="1">
    <source>
        <dbReference type="EMBL" id="EOH81297.1"/>
    </source>
</evidence>
<name>R2PAI5_9ENTE</name>
<accession>R2PAI5</accession>
<reference evidence="2 4" key="2">
    <citation type="submission" date="2013-03" db="EMBL/GenBank/DDBJ databases">
        <title>The Genome Sequence of Enterococcus malodoratus ATCC_43197 (PacBio/Illumina hybrid assembly).</title>
        <authorList>
            <consortium name="The Broad Institute Genomics Platform"/>
            <consortium name="The Broad Institute Genome Sequencing Center for Infectious Disease"/>
            <person name="Earl A."/>
            <person name="Russ C."/>
            <person name="Gilmore M."/>
            <person name="Surin D."/>
            <person name="Walker B."/>
            <person name="Young S."/>
            <person name="Zeng Q."/>
            <person name="Gargeya S."/>
            <person name="Fitzgerald M."/>
            <person name="Haas B."/>
            <person name="Abouelleil A."/>
            <person name="Allen A.W."/>
            <person name="Alvarado L."/>
            <person name="Arachchi H.M."/>
            <person name="Berlin A.M."/>
            <person name="Chapman S.B."/>
            <person name="Gainer-Dewar J."/>
            <person name="Goldberg J."/>
            <person name="Griggs A."/>
            <person name="Gujja S."/>
            <person name="Hansen M."/>
            <person name="Howarth C."/>
            <person name="Imamovic A."/>
            <person name="Ireland A."/>
            <person name="Larimer J."/>
            <person name="McCowan C."/>
            <person name="Murphy C."/>
            <person name="Pearson M."/>
            <person name="Poon T.W."/>
            <person name="Priest M."/>
            <person name="Roberts A."/>
            <person name="Saif S."/>
            <person name="Shea T."/>
            <person name="Sisk P."/>
            <person name="Sykes S."/>
            <person name="Wortman J."/>
            <person name="Nusbaum C."/>
            <person name="Birren B."/>
        </authorList>
    </citation>
    <scope>NUCLEOTIDE SEQUENCE [LARGE SCALE GENOMIC DNA]</scope>
    <source>
        <strain evidence="2 4">ATCC 43197</strain>
    </source>
</reference>
<evidence type="ECO:0000313" key="2">
    <source>
        <dbReference type="EMBL" id="EOT68880.1"/>
    </source>
</evidence>
<evidence type="ECO:0000313" key="4">
    <source>
        <dbReference type="Proteomes" id="UP000014148"/>
    </source>
</evidence>
<evidence type="ECO:0000313" key="3">
    <source>
        <dbReference type="Proteomes" id="UP000013783"/>
    </source>
</evidence>
<evidence type="ECO:0008006" key="5">
    <source>
        <dbReference type="Google" id="ProtNLM"/>
    </source>
</evidence>
<dbReference type="EMBL" id="AJAK01000006">
    <property type="protein sequence ID" value="EOH81297.1"/>
    <property type="molecule type" value="Genomic_DNA"/>
</dbReference>
<dbReference type="Proteomes" id="UP000014148">
    <property type="component" value="Unassembled WGS sequence"/>
</dbReference>
<sequence>MMTTKIEAIFDVAVEPIWEIVTSLNDVKWRSDLSRIEVLKDQKNFIEYTKQGIATRFTITEFKPLMFYAFSMDNDSISGKWTGEFFSLGKHKTRIIFKEEVTAKKIYMRPFVKGYLIKQQKTYIRDLTNYLSRL</sequence>
<dbReference type="STRING" id="71451.RV07_GL002806"/>
<reference evidence="1 3" key="1">
    <citation type="submission" date="2013-02" db="EMBL/GenBank/DDBJ databases">
        <title>The Genome Sequence of Enterococcus malodoratus ATCC_43197.</title>
        <authorList>
            <consortium name="The Broad Institute Genome Sequencing Platform"/>
            <consortium name="The Broad Institute Genome Sequencing Center for Infectious Disease"/>
            <person name="Earl A.M."/>
            <person name="Gilmore M.S."/>
            <person name="Lebreton F."/>
            <person name="Walker B."/>
            <person name="Young S.K."/>
            <person name="Zeng Q."/>
            <person name="Gargeya S."/>
            <person name="Fitzgerald M."/>
            <person name="Haas B."/>
            <person name="Abouelleil A."/>
            <person name="Alvarado L."/>
            <person name="Arachchi H.M."/>
            <person name="Berlin A.M."/>
            <person name="Chapman S.B."/>
            <person name="Dewar J."/>
            <person name="Goldberg J."/>
            <person name="Griggs A."/>
            <person name="Gujja S."/>
            <person name="Hansen M."/>
            <person name="Howarth C."/>
            <person name="Imamovic A."/>
            <person name="Larimer J."/>
            <person name="McCowan C."/>
            <person name="Murphy C."/>
            <person name="Neiman D."/>
            <person name="Pearson M."/>
            <person name="Priest M."/>
            <person name="Roberts A."/>
            <person name="Saif S."/>
            <person name="Shea T."/>
            <person name="Sisk P."/>
            <person name="Sykes S."/>
            <person name="Wortman J."/>
            <person name="Nusbaum C."/>
            <person name="Birren B."/>
        </authorList>
    </citation>
    <scope>NUCLEOTIDE SEQUENCE [LARGE SCALE GENOMIC DNA]</scope>
    <source>
        <strain evidence="1 3">ATCC 43197</strain>
    </source>
</reference>
<gene>
    <name evidence="2" type="ORF">I585_00339</name>
    <name evidence="1" type="ORF">UAI_00407</name>
</gene>
<dbReference type="SUPFAM" id="SSF55961">
    <property type="entry name" value="Bet v1-like"/>
    <property type="match status" value="1"/>
</dbReference>
<dbReference type="EMBL" id="ASWA01000002">
    <property type="protein sequence ID" value="EOT68880.1"/>
    <property type="molecule type" value="Genomic_DNA"/>
</dbReference>
<organism evidence="1 3">
    <name type="scientific">Enterococcus malodoratus ATCC 43197</name>
    <dbReference type="NCBI Taxonomy" id="1158601"/>
    <lineage>
        <taxon>Bacteria</taxon>
        <taxon>Bacillati</taxon>
        <taxon>Bacillota</taxon>
        <taxon>Bacilli</taxon>
        <taxon>Lactobacillales</taxon>
        <taxon>Enterococcaceae</taxon>
        <taxon>Enterococcus</taxon>
    </lineage>
</organism>
<dbReference type="OrthoDB" id="9788177at2"/>
<dbReference type="Proteomes" id="UP000013783">
    <property type="component" value="Unassembled WGS sequence"/>
</dbReference>
<dbReference type="RefSeq" id="WP_010739301.1">
    <property type="nucleotide sequence ID" value="NZ_KB946249.1"/>
</dbReference>